<reference evidence="1" key="1">
    <citation type="journal article" date="2014" name="Front. Microbiol.">
        <title>High frequency of phylogenetically diverse reductive dehalogenase-homologous genes in deep subseafloor sedimentary metagenomes.</title>
        <authorList>
            <person name="Kawai M."/>
            <person name="Futagami T."/>
            <person name="Toyoda A."/>
            <person name="Takaki Y."/>
            <person name="Nishi S."/>
            <person name="Hori S."/>
            <person name="Arai W."/>
            <person name="Tsubouchi T."/>
            <person name="Morono Y."/>
            <person name="Uchiyama I."/>
            <person name="Ito T."/>
            <person name="Fujiyama A."/>
            <person name="Inagaki F."/>
            <person name="Takami H."/>
        </authorList>
    </citation>
    <scope>NUCLEOTIDE SEQUENCE</scope>
    <source>
        <strain evidence="1">Expedition CK06-06</strain>
    </source>
</reference>
<evidence type="ECO:0000313" key="1">
    <source>
        <dbReference type="EMBL" id="GAI60040.1"/>
    </source>
</evidence>
<proteinExistence type="predicted"/>
<name>X1RA74_9ZZZZ</name>
<comment type="caution">
    <text evidence="1">The sequence shown here is derived from an EMBL/GenBank/DDBJ whole genome shotgun (WGS) entry which is preliminary data.</text>
</comment>
<accession>X1RA74</accession>
<sequence length="33" mass="3705">FREITFTERLEGAGLYSQSLAYGEIVRIVSIGE</sequence>
<dbReference type="EMBL" id="BARW01002774">
    <property type="protein sequence ID" value="GAI60040.1"/>
    <property type="molecule type" value="Genomic_DNA"/>
</dbReference>
<feature type="non-terminal residue" evidence="1">
    <location>
        <position position="1"/>
    </location>
</feature>
<protein>
    <submittedName>
        <fullName evidence="1">Uncharacterized protein</fullName>
    </submittedName>
</protein>
<organism evidence="1">
    <name type="scientific">marine sediment metagenome</name>
    <dbReference type="NCBI Taxonomy" id="412755"/>
    <lineage>
        <taxon>unclassified sequences</taxon>
        <taxon>metagenomes</taxon>
        <taxon>ecological metagenomes</taxon>
    </lineage>
</organism>
<dbReference type="AlphaFoldDB" id="X1RA74"/>
<gene>
    <name evidence="1" type="ORF">S12H4_07498</name>
</gene>